<dbReference type="SUPFAM" id="SSF52540">
    <property type="entry name" value="P-loop containing nucleoside triphosphate hydrolases"/>
    <property type="match status" value="1"/>
</dbReference>
<comment type="caution">
    <text evidence="2">The sequence shown here is derived from an EMBL/GenBank/DDBJ whole genome shotgun (WGS) entry which is preliminary data.</text>
</comment>
<dbReference type="InterPro" id="IPR027417">
    <property type="entry name" value="P-loop_NTPase"/>
</dbReference>
<dbReference type="Gene3D" id="3.40.50.300">
    <property type="entry name" value="P-loop containing nucleotide triphosphate hydrolases"/>
    <property type="match status" value="1"/>
</dbReference>
<evidence type="ECO:0000313" key="2">
    <source>
        <dbReference type="EMBL" id="KAH1908366.1"/>
    </source>
</evidence>
<sequence length="363" mass="40942">MPIFPASPLQPIKNGWHIFSDLVCNKLTEGAEKFLRAHIGADLFIVTGSAGVGKSSFIKAITGEDVYIGSTLESGTKITSLVPTVIGTQRCLFLDMPWFNTRDFDDWDVFHRLMTAMSVVERYVQFRGVLYVDSMEENRVTPATEKILTGLWLFCGQDYMPNVTVVTTRWNGLDADGIETKMARVGKWRAEGLLKRFFKHDASIYHHGLVMEGENNRTLHIERQAERRRVLARDAITALYEHPTSLKLQIYTEIANGATIDTTLAGRWLKYGRAAHDSHDSQDNDETSADSSPGDDSTRSEQQGERQQRDGANRPNEFAAKAAAWAEQFSDTWEDIKPWARLLYKAARFYGSWSSRSSPSGFD</sequence>
<reference evidence="2" key="1">
    <citation type="submission" date="2021-08" db="EMBL/GenBank/DDBJ databases">
        <title>Global Aspergillus fumigatus from environmental and clinical sources.</title>
        <authorList>
            <person name="Barber A."/>
            <person name="Sae-Ong T."/>
        </authorList>
    </citation>
    <scope>NUCLEOTIDE SEQUENCE</scope>
    <source>
        <strain evidence="2">NRZ-2016-071</strain>
    </source>
</reference>
<evidence type="ECO:0000256" key="1">
    <source>
        <dbReference type="SAM" id="MobiDB-lite"/>
    </source>
</evidence>
<feature type="compositionally biased region" description="Basic and acidic residues" evidence="1">
    <location>
        <begin position="296"/>
        <end position="312"/>
    </location>
</feature>
<gene>
    <name evidence="2" type="ORF">KXV57_003336</name>
</gene>
<feature type="region of interest" description="Disordered" evidence="1">
    <location>
        <begin position="275"/>
        <end position="320"/>
    </location>
</feature>
<accession>A0A8H4I4X8</accession>
<dbReference type="EMBL" id="JAIBSC010000020">
    <property type="protein sequence ID" value="KAH1908366.1"/>
    <property type="molecule type" value="Genomic_DNA"/>
</dbReference>
<dbReference type="AlphaFoldDB" id="A0A8H4I4X8"/>
<proteinExistence type="predicted"/>
<dbReference type="Proteomes" id="UP000813423">
    <property type="component" value="Unassembled WGS sequence"/>
</dbReference>
<protein>
    <recommendedName>
        <fullName evidence="4">G domain-containing protein</fullName>
    </recommendedName>
</protein>
<organism evidence="2 3">
    <name type="scientific">Aspergillus fumigatus</name>
    <name type="common">Neosartorya fumigata</name>
    <dbReference type="NCBI Taxonomy" id="746128"/>
    <lineage>
        <taxon>Eukaryota</taxon>
        <taxon>Fungi</taxon>
        <taxon>Dikarya</taxon>
        <taxon>Ascomycota</taxon>
        <taxon>Pezizomycotina</taxon>
        <taxon>Eurotiomycetes</taxon>
        <taxon>Eurotiomycetidae</taxon>
        <taxon>Eurotiales</taxon>
        <taxon>Aspergillaceae</taxon>
        <taxon>Aspergillus</taxon>
        <taxon>Aspergillus subgen. Fumigati</taxon>
    </lineage>
</organism>
<evidence type="ECO:0000313" key="3">
    <source>
        <dbReference type="Proteomes" id="UP000813423"/>
    </source>
</evidence>
<name>A0A8H4I4X8_ASPFM</name>
<evidence type="ECO:0008006" key="4">
    <source>
        <dbReference type="Google" id="ProtNLM"/>
    </source>
</evidence>